<dbReference type="Gene3D" id="1.10.357.10">
    <property type="entry name" value="Tetracycline Repressor, domain 2"/>
    <property type="match status" value="1"/>
</dbReference>
<organism evidence="10 11">
    <name type="scientific">Coemansia brasiliensis</name>
    <dbReference type="NCBI Taxonomy" id="2650707"/>
    <lineage>
        <taxon>Eukaryota</taxon>
        <taxon>Fungi</taxon>
        <taxon>Fungi incertae sedis</taxon>
        <taxon>Zoopagomycota</taxon>
        <taxon>Kickxellomycotina</taxon>
        <taxon>Kickxellomycetes</taxon>
        <taxon>Kickxellales</taxon>
        <taxon>Kickxellaceae</taxon>
        <taxon>Coemansia</taxon>
    </lineage>
</organism>
<dbReference type="InterPro" id="IPR013718">
    <property type="entry name" value="COQ9_C"/>
</dbReference>
<dbReference type="NCBIfam" id="TIGR02396">
    <property type="entry name" value="diverge_rpsU"/>
    <property type="match status" value="1"/>
</dbReference>
<proteinExistence type="inferred from homology"/>
<dbReference type="GO" id="GO:0008289">
    <property type="term" value="F:lipid binding"/>
    <property type="evidence" value="ECO:0007669"/>
    <property type="project" value="UniProtKB-UniRule"/>
</dbReference>
<evidence type="ECO:0000256" key="3">
    <source>
        <dbReference type="ARBA" id="ARBA00010766"/>
    </source>
</evidence>
<dbReference type="GO" id="GO:0006744">
    <property type="term" value="P:ubiquinone biosynthetic process"/>
    <property type="evidence" value="ECO:0007669"/>
    <property type="project" value="UniProtKB-UniRule"/>
</dbReference>
<comment type="caution">
    <text evidence="10">The sequence shown here is derived from an EMBL/GenBank/DDBJ whole genome shotgun (WGS) entry which is preliminary data.</text>
</comment>
<dbReference type="GO" id="GO:0005743">
    <property type="term" value="C:mitochondrial inner membrane"/>
    <property type="evidence" value="ECO:0007669"/>
    <property type="project" value="TreeGrafter"/>
</dbReference>
<keyword evidence="5" id="KW-0809">Transit peptide</keyword>
<dbReference type="PANTHER" id="PTHR21427:SF19">
    <property type="entry name" value="UBIQUINONE BIOSYNTHESIS PROTEIN COQ9, MITOCHONDRIAL"/>
    <property type="match status" value="1"/>
</dbReference>
<dbReference type="OrthoDB" id="619536at2759"/>
<reference evidence="10" key="1">
    <citation type="submission" date="2022-07" db="EMBL/GenBank/DDBJ databases">
        <title>Phylogenomic reconstructions and comparative analyses of Kickxellomycotina fungi.</title>
        <authorList>
            <person name="Reynolds N.K."/>
            <person name="Stajich J.E."/>
            <person name="Barry K."/>
            <person name="Grigoriev I.V."/>
            <person name="Crous P."/>
            <person name="Smith M.E."/>
        </authorList>
    </citation>
    <scope>NUCLEOTIDE SEQUENCE</scope>
    <source>
        <strain evidence="10">NRRL 1566</strain>
    </source>
</reference>
<evidence type="ECO:0000256" key="2">
    <source>
        <dbReference type="ARBA" id="ARBA00004749"/>
    </source>
</evidence>
<dbReference type="InterPro" id="IPR012762">
    <property type="entry name" value="Ubiq_biosynth_COQ9"/>
</dbReference>
<gene>
    <name evidence="10" type="primary">COQ9</name>
    <name evidence="10" type="ORF">IWW36_001349</name>
</gene>
<sequence length="165" mass="18412">MSLSNSSTSEANGKDRPDLQILDHALTKVKQFGWTEKALSSAASDLGLSTMAHAVAPQGGLSLIQHFMDRALDETRIEVDDQLHEFDSSMDKLRFLCRIRLKQTRPYVERWPEAAAILAQPQNIPAALHALSELSSALWYLADDQSVRLDWYAKRSALAALYADQ</sequence>
<comment type="function">
    <text evidence="8">Membrane-associated protein that warps the membrane surface to access and bind aromatic isoprenes with high specificity, including ubiquinone (CoQ) isoprene intermediates and presents them directly to Coq7, therefore facilitating the Coq7-mediated hydroxylase step. Participates in the biosynthesis of coenzyme Q, also named ubiquinone, an essential lipid-soluble electron transporter for aerobic cellular respiration.</text>
</comment>
<protein>
    <recommendedName>
        <fullName evidence="8">Ubiquinone biosynthesis protein</fullName>
    </recommendedName>
</protein>
<dbReference type="Pfam" id="PF08511">
    <property type="entry name" value="COQ9"/>
    <property type="match status" value="1"/>
</dbReference>
<evidence type="ECO:0000256" key="5">
    <source>
        <dbReference type="ARBA" id="ARBA00022946"/>
    </source>
</evidence>
<keyword evidence="10" id="KW-0830">Ubiquinone</keyword>
<dbReference type="AlphaFoldDB" id="A0A9W8IBS5"/>
<comment type="pathway">
    <text evidence="2 8">Cofactor biosynthesis; ubiquinone biosynthesis.</text>
</comment>
<evidence type="ECO:0000256" key="7">
    <source>
        <dbReference type="ARBA" id="ARBA00023128"/>
    </source>
</evidence>
<accession>A0A9W8IBS5</accession>
<evidence type="ECO:0000313" key="11">
    <source>
        <dbReference type="Proteomes" id="UP001139887"/>
    </source>
</evidence>
<keyword evidence="11" id="KW-1185">Reference proteome</keyword>
<evidence type="ECO:0000313" key="10">
    <source>
        <dbReference type="EMBL" id="KAJ2851098.1"/>
    </source>
</evidence>
<evidence type="ECO:0000256" key="1">
    <source>
        <dbReference type="ARBA" id="ARBA00004173"/>
    </source>
</evidence>
<feature type="domain" description="COQ9 C-terminal" evidence="9">
    <location>
        <begin position="125"/>
        <end position="163"/>
    </location>
</feature>
<comment type="similarity">
    <text evidence="3 8">Belongs to the COQ9 family.</text>
</comment>
<evidence type="ECO:0000256" key="6">
    <source>
        <dbReference type="ARBA" id="ARBA00023121"/>
    </source>
</evidence>
<dbReference type="EMBL" id="JANBUW010000017">
    <property type="protein sequence ID" value="KAJ2851098.1"/>
    <property type="molecule type" value="Genomic_DNA"/>
</dbReference>
<evidence type="ECO:0000256" key="8">
    <source>
        <dbReference type="RuleBase" id="RU366063"/>
    </source>
</evidence>
<comment type="subcellular location">
    <subcellularLocation>
        <location evidence="1 8">Mitochondrion</location>
    </subcellularLocation>
</comment>
<keyword evidence="7 8" id="KW-0496">Mitochondrion</keyword>
<dbReference type="PANTHER" id="PTHR21427">
    <property type="entry name" value="UBIQUINONE BIOSYNTHESIS PROTEIN COQ9, MITOCHONDRIAL"/>
    <property type="match status" value="1"/>
</dbReference>
<keyword evidence="4 8" id="KW-0831">Ubiquinone biosynthesis</keyword>
<dbReference type="Proteomes" id="UP001139887">
    <property type="component" value="Unassembled WGS sequence"/>
</dbReference>
<evidence type="ECO:0000259" key="9">
    <source>
        <dbReference type="Pfam" id="PF08511"/>
    </source>
</evidence>
<name>A0A9W8IBS5_9FUNG</name>
<evidence type="ECO:0000256" key="4">
    <source>
        <dbReference type="ARBA" id="ARBA00022688"/>
    </source>
</evidence>
<keyword evidence="6 8" id="KW-0446">Lipid-binding</keyword>